<dbReference type="RefSeq" id="WP_124323610.1">
    <property type="nucleotide sequence ID" value="NZ_CP118137.1"/>
</dbReference>
<accession>A0AAX3G0X1</accession>
<gene>
    <name evidence="1" type="ORF">NCTC7357_05020</name>
</gene>
<evidence type="ECO:0008006" key="3">
    <source>
        <dbReference type="Google" id="ProtNLM"/>
    </source>
</evidence>
<evidence type="ECO:0000313" key="2">
    <source>
        <dbReference type="Proteomes" id="UP000277437"/>
    </source>
</evidence>
<name>A0AAX3G0X1_9PSED</name>
<proteinExistence type="predicted"/>
<reference evidence="1 2" key="1">
    <citation type="submission" date="2018-12" db="EMBL/GenBank/DDBJ databases">
        <authorList>
            <consortium name="Pathogen Informatics"/>
        </authorList>
    </citation>
    <scope>NUCLEOTIDE SEQUENCE [LARGE SCALE GENOMIC DNA]</scope>
    <source>
        <strain evidence="1 2">NCTC7357</strain>
    </source>
</reference>
<sequence>MIRVLLSLDLEKSEDQRDDFYAILESKGWKKTKDVDTVWTIKFTKLDPDNEDHYKRIRNRLASVFIEAATELKLKRVRYVAQLGNAEVIARVIKKADDKYKCFGGVLYPEK</sequence>
<dbReference type="EMBL" id="LR134334">
    <property type="protein sequence ID" value="VEF76645.1"/>
    <property type="molecule type" value="Genomic_DNA"/>
</dbReference>
<protein>
    <recommendedName>
        <fullName evidence="3">CRISPR-associated protein Cas2</fullName>
    </recommendedName>
</protein>
<dbReference type="AlphaFoldDB" id="A0AAX3G0X1"/>
<evidence type="ECO:0000313" key="1">
    <source>
        <dbReference type="EMBL" id="VEF76645.1"/>
    </source>
</evidence>
<dbReference type="Proteomes" id="UP000277437">
    <property type="component" value="Chromosome"/>
</dbReference>
<organism evidence="1 2">
    <name type="scientific">Pseudomonas chlororaphis</name>
    <dbReference type="NCBI Taxonomy" id="587753"/>
    <lineage>
        <taxon>Bacteria</taxon>
        <taxon>Pseudomonadati</taxon>
        <taxon>Pseudomonadota</taxon>
        <taxon>Gammaproteobacteria</taxon>
        <taxon>Pseudomonadales</taxon>
        <taxon>Pseudomonadaceae</taxon>
        <taxon>Pseudomonas</taxon>
    </lineage>
</organism>